<dbReference type="AlphaFoldDB" id="A0A2P8DJE0"/>
<evidence type="ECO:0000259" key="6">
    <source>
        <dbReference type="PROSITE" id="PS50983"/>
    </source>
</evidence>
<keyword evidence="3" id="KW-0813">Transport</keyword>
<organism evidence="7 8">
    <name type="scientific">Murinocardiopsis flavida</name>
    <dbReference type="NCBI Taxonomy" id="645275"/>
    <lineage>
        <taxon>Bacteria</taxon>
        <taxon>Bacillati</taxon>
        <taxon>Actinomycetota</taxon>
        <taxon>Actinomycetes</taxon>
        <taxon>Streptosporangiales</taxon>
        <taxon>Nocardiopsidaceae</taxon>
        <taxon>Murinocardiopsis</taxon>
    </lineage>
</organism>
<dbReference type="CDD" id="cd01146">
    <property type="entry name" value="FhuD"/>
    <property type="match status" value="1"/>
</dbReference>
<protein>
    <submittedName>
        <fullName evidence="7">Iron complex transport system substrate-binding protein</fullName>
    </submittedName>
</protein>
<dbReference type="Pfam" id="PF01497">
    <property type="entry name" value="Peripla_BP_2"/>
    <property type="match status" value="1"/>
</dbReference>
<evidence type="ECO:0000313" key="7">
    <source>
        <dbReference type="EMBL" id="PSK97314.1"/>
    </source>
</evidence>
<evidence type="ECO:0000256" key="2">
    <source>
        <dbReference type="ARBA" id="ARBA00008814"/>
    </source>
</evidence>
<comment type="subcellular location">
    <subcellularLocation>
        <location evidence="1">Cell envelope</location>
    </subcellularLocation>
</comment>
<feature type="chain" id="PRO_5015146984" evidence="5">
    <location>
        <begin position="34"/>
        <end position="342"/>
    </location>
</feature>
<dbReference type="PANTHER" id="PTHR30532:SF24">
    <property type="entry name" value="FERRIC ENTEROBACTIN-BINDING PERIPLASMIC PROTEIN FEPB"/>
    <property type="match status" value="1"/>
</dbReference>
<dbReference type="GO" id="GO:1901678">
    <property type="term" value="P:iron coordination entity transport"/>
    <property type="evidence" value="ECO:0007669"/>
    <property type="project" value="UniProtKB-ARBA"/>
</dbReference>
<evidence type="ECO:0000256" key="4">
    <source>
        <dbReference type="ARBA" id="ARBA00022729"/>
    </source>
</evidence>
<sequence>MPRTARRTHTWRALAATAAAALAVSGCGTGGTAADDGAGGGDFADIEIEHAHGTTAITEKPKRVVTVGWSDEGTLLELGVVPVGISESTFASEDGRLPWNTAKIEELGGKQPELLATDDGIPLEKIAALAPDLILGVQSGMEKKEYDDLTEIAPTVAYPDKPWLTAWQDQTRLIGKALGKEAEGEKLVEDTEAATAAIADDHPEFKDKTFAVGSVTPQDQLAFYVPGEARYELMTQLGFKPAKVIDDLDLASDTAFFGTIDLENADRVDADVMPMWYTTAQDKKRVEDNKVFAKIPAVREGGYIAFDDPAVSMAFSSPSPLSLPWAMERLEPELAKAAKGDA</sequence>
<feature type="domain" description="Fe/B12 periplasmic-binding" evidence="6">
    <location>
        <begin position="63"/>
        <end position="338"/>
    </location>
</feature>
<dbReference type="InterPro" id="IPR051313">
    <property type="entry name" value="Bact_iron-sidero_bind"/>
</dbReference>
<comment type="caution">
    <text evidence="7">The sequence shown here is derived from an EMBL/GenBank/DDBJ whole genome shotgun (WGS) entry which is preliminary data.</text>
</comment>
<dbReference type="PANTHER" id="PTHR30532">
    <property type="entry name" value="IRON III DICITRATE-BINDING PERIPLASMIC PROTEIN"/>
    <property type="match status" value="1"/>
</dbReference>
<dbReference type="PROSITE" id="PS51257">
    <property type="entry name" value="PROKAR_LIPOPROTEIN"/>
    <property type="match status" value="1"/>
</dbReference>
<gene>
    <name evidence="7" type="ORF">CLV63_10832</name>
</gene>
<evidence type="ECO:0000256" key="3">
    <source>
        <dbReference type="ARBA" id="ARBA00022448"/>
    </source>
</evidence>
<reference evidence="7 8" key="1">
    <citation type="submission" date="2018-03" db="EMBL/GenBank/DDBJ databases">
        <title>Genomic Encyclopedia of Archaeal and Bacterial Type Strains, Phase II (KMG-II): from individual species to whole genera.</title>
        <authorList>
            <person name="Goeker M."/>
        </authorList>
    </citation>
    <scope>NUCLEOTIDE SEQUENCE [LARGE SCALE GENOMIC DNA]</scope>
    <source>
        <strain evidence="7 8">DSM 45312</strain>
    </source>
</reference>
<dbReference type="GO" id="GO:0030288">
    <property type="term" value="C:outer membrane-bounded periplasmic space"/>
    <property type="evidence" value="ECO:0007669"/>
    <property type="project" value="TreeGrafter"/>
</dbReference>
<accession>A0A2P8DJE0</accession>
<evidence type="ECO:0000256" key="5">
    <source>
        <dbReference type="SAM" id="SignalP"/>
    </source>
</evidence>
<dbReference type="EMBL" id="PYGA01000008">
    <property type="protein sequence ID" value="PSK97314.1"/>
    <property type="molecule type" value="Genomic_DNA"/>
</dbReference>
<proteinExistence type="inferred from homology"/>
<dbReference type="RefSeq" id="WP_106583218.1">
    <property type="nucleotide sequence ID" value="NZ_PYGA01000008.1"/>
</dbReference>
<dbReference type="InterPro" id="IPR002491">
    <property type="entry name" value="ABC_transptr_periplasmic_BD"/>
</dbReference>
<keyword evidence="8" id="KW-1185">Reference proteome</keyword>
<evidence type="ECO:0000256" key="1">
    <source>
        <dbReference type="ARBA" id="ARBA00004196"/>
    </source>
</evidence>
<dbReference type="PROSITE" id="PS50983">
    <property type="entry name" value="FE_B12_PBP"/>
    <property type="match status" value="1"/>
</dbReference>
<name>A0A2P8DJE0_9ACTN</name>
<dbReference type="Proteomes" id="UP000240542">
    <property type="component" value="Unassembled WGS sequence"/>
</dbReference>
<evidence type="ECO:0000313" key="8">
    <source>
        <dbReference type="Proteomes" id="UP000240542"/>
    </source>
</evidence>
<keyword evidence="4 5" id="KW-0732">Signal</keyword>
<feature type="signal peptide" evidence="5">
    <location>
        <begin position="1"/>
        <end position="33"/>
    </location>
</feature>
<dbReference type="Gene3D" id="3.40.50.1980">
    <property type="entry name" value="Nitrogenase molybdenum iron protein domain"/>
    <property type="match status" value="2"/>
</dbReference>
<dbReference type="SUPFAM" id="SSF53807">
    <property type="entry name" value="Helical backbone' metal receptor"/>
    <property type="match status" value="1"/>
</dbReference>
<comment type="similarity">
    <text evidence="2">Belongs to the bacterial solute-binding protein 8 family.</text>
</comment>
<dbReference type="OrthoDB" id="1846031at2"/>